<evidence type="ECO:0000259" key="2">
    <source>
        <dbReference type="Pfam" id="PF13791"/>
    </source>
</evidence>
<feature type="domain" description="Sigma factor regulator N-terminal" evidence="3">
    <location>
        <begin position="13"/>
        <end position="100"/>
    </location>
</feature>
<dbReference type="RefSeq" id="WP_277731323.1">
    <property type="nucleotide sequence ID" value="NZ_CP120733.1"/>
</dbReference>
<evidence type="ECO:0000313" key="4">
    <source>
        <dbReference type="EMBL" id="WFD09398.1"/>
    </source>
</evidence>
<keyword evidence="1" id="KW-0812">Transmembrane</keyword>
<feature type="domain" description="Sigma factor regulator C-terminal" evidence="2">
    <location>
        <begin position="171"/>
        <end position="348"/>
    </location>
</feature>
<keyword evidence="1" id="KW-1133">Transmembrane helix</keyword>
<keyword evidence="5" id="KW-1185">Reference proteome</keyword>
<keyword evidence="1" id="KW-0472">Membrane</keyword>
<dbReference type="EMBL" id="CP120733">
    <property type="protein sequence ID" value="WFD09398.1"/>
    <property type="molecule type" value="Genomic_DNA"/>
</dbReference>
<evidence type="ECO:0000259" key="3">
    <source>
        <dbReference type="Pfam" id="PF13800"/>
    </source>
</evidence>
<evidence type="ECO:0000313" key="5">
    <source>
        <dbReference type="Proteomes" id="UP001222800"/>
    </source>
</evidence>
<reference evidence="4 5" key="1">
    <citation type="submission" date="2023-03" db="EMBL/GenBank/DDBJ databases">
        <title>Complete genome sequence of Tepidibacter sp. SWIR-1, isolated from a deep-sea hydrothermal vent.</title>
        <authorList>
            <person name="Li X."/>
        </authorList>
    </citation>
    <scope>NUCLEOTIDE SEQUENCE [LARGE SCALE GENOMIC DNA]</scope>
    <source>
        <strain evidence="4 5">SWIR-1</strain>
    </source>
</reference>
<dbReference type="Proteomes" id="UP001222800">
    <property type="component" value="Chromosome"/>
</dbReference>
<dbReference type="InterPro" id="IPR029101">
    <property type="entry name" value="Sigma_reg_N"/>
</dbReference>
<feature type="transmembrane region" description="Helical" evidence="1">
    <location>
        <begin position="21"/>
        <end position="44"/>
    </location>
</feature>
<accession>A0ABY8E909</accession>
<organism evidence="4 5">
    <name type="scientific">Tepidibacter hydrothermalis</name>
    <dbReference type="NCBI Taxonomy" id="3036126"/>
    <lineage>
        <taxon>Bacteria</taxon>
        <taxon>Bacillati</taxon>
        <taxon>Bacillota</taxon>
        <taxon>Clostridia</taxon>
        <taxon>Peptostreptococcales</taxon>
        <taxon>Peptostreptococcaceae</taxon>
        <taxon>Tepidibacter</taxon>
    </lineage>
</organism>
<evidence type="ECO:0000256" key="1">
    <source>
        <dbReference type="SAM" id="Phobius"/>
    </source>
</evidence>
<dbReference type="InterPro" id="IPR025672">
    <property type="entry name" value="Sigma_reg_C_dom"/>
</dbReference>
<proteinExistence type="predicted"/>
<dbReference type="Pfam" id="PF13791">
    <property type="entry name" value="Sigma_reg_C"/>
    <property type="match status" value="1"/>
</dbReference>
<sequence length="351" mass="40635">MNDFFDKDFEFEKVIKKSKRITNFKIIGISTIICILLIGVAYFINTQIVATIDANQSKFLQSYYKLRRPNEYIGSVKSTNGILENTLEYTTYKIINNKPIYNGTYSLKTNIFDKKSGDLGYDGGYIRNSIFVGEDKNTGGLMEYNSMGYKKMRFYHPKVKYYREPNEIKEMDNLDENSYAEVAISFNKSFSFDEAYKMIPNNLDICWYWIDNYKGDKLKEHKKFAEVGKSDYISQDGVVGVRGIDRFGKKIKANNSNKEDGTLENEFVDPYVHGLSLKYIDNKAFVDIKKDLDLEYLTKEVDLDKLYYNNEPINLNEPLEVIGVVVTGKVKDIKALEDNKNIKTSVLGYYK</sequence>
<gene>
    <name evidence="4" type="ORF">P4S50_13510</name>
</gene>
<dbReference type="Pfam" id="PF13800">
    <property type="entry name" value="Sigma_reg_N"/>
    <property type="match status" value="1"/>
</dbReference>
<name>A0ABY8E909_9FIRM</name>
<protein>
    <submittedName>
        <fullName evidence="4">Anti sigma factor C-terminal domain-containing protein</fullName>
    </submittedName>
</protein>